<dbReference type="PANTHER" id="PTHR36692">
    <property type="entry name" value="PROTEIN SNAKESKIN"/>
    <property type="match status" value="1"/>
</dbReference>
<sequence>MSSDSKKIPEEITDNRGLSDSLKSASPILIKFVELLIGILCTCLIFVPFDNQLHRSVHRSGVVCVAFSIPIISNIILLTSHFRNSPTPKITLYYFSFVSAVFLIAAGCILINDWWVFLRSLHFLPPKMFMDLMLSSGIFSFVLSLF</sequence>
<dbReference type="GO" id="GO:0005886">
    <property type="term" value="C:plasma membrane"/>
    <property type="evidence" value="ECO:0007669"/>
    <property type="project" value="TreeGrafter"/>
</dbReference>
<reference evidence="2" key="1">
    <citation type="submission" date="2019-04" db="EMBL/GenBank/DDBJ databases">
        <title>Analysis of the testis transcriptome of the Chagas disease vector Rhodnius prolixus.</title>
        <authorList>
            <person name="Cesar J."/>
            <person name="Ribeiro J.M."/>
            <person name="Pereira M.H."/>
            <person name="Araujo R.N."/>
            <person name="Gontijo N.F."/>
            <person name="Pessoa G."/>
            <person name="Sant'Anna M.V."/>
            <person name="Sorgine M.H."/>
            <person name="Majerowicz D."/>
            <person name="Carvalho A.B."/>
            <person name="Braz G."/>
            <person name="Mesquita R."/>
            <person name="Lagerblad P.O."/>
            <person name="Koerich L.B."/>
        </authorList>
    </citation>
    <scope>NUCLEOTIDE SEQUENCE</scope>
</reference>
<dbReference type="GO" id="GO:0019991">
    <property type="term" value="P:septate junction assembly"/>
    <property type="evidence" value="ECO:0007669"/>
    <property type="project" value="InterPro"/>
</dbReference>
<keyword evidence="1" id="KW-1133">Transmembrane helix</keyword>
<dbReference type="AlphaFoldDB" id="A0A4P6DA24"/>
<evidence type="ECO:0000313" key="2">
    <source>
        <dbReference type="EMBL" id="MOY46097.1"/>
    </source>
</evidence>
<accession>A0A4P6DA24</accession>
<feature type="transmembrane region" description="Helical" evidence="1">
    <location>
        <begin position="61"/>
        <end position="80"/>
    </location>
</feature>
<dbReference type="PANTHER" id="PTHR36692:SF2">
    <property type="entry name" value="GEO12064P1"/>
    <property type="match status" value="1"/>
</dbReference>
<name>A0A4P6DA24_RHOPR</name>
<keyword evidence="1" id="KW-0812">Transmembrane</keyword>
<organism evidence="2">
    <name type="scientific">Rhodnius prolixus</name>
    <name type="common">Triatomid bug</name>
    <dbReference type="NCBI Taxonomy" id="13249"/>
    <lineage>
        <taxon>Eukaryota</taxon>
        <taxon>Metazoa</taxon>
        <taxon>Ecdysozoa</taxon>
        <taxon>Arthropoda</taxon>
        <taxon>Hexapoda</taxon>
        <taxon>Insecta</taxon>
        <taxon>Pterygota</taxon>
        <taxon>Neoptera</taxon>
        <taxon>Paraneoptera</taxon>
        <taxon>Hemiptera</taxon>
        <taxon>Heteroptera</taxon>
        <taxon>Panheteroptera</taxon>
        <taxon>Cimicomorpha</taxon>
        <taxon>Reduviidae</taxon>
        <taxon>Triatominae</taxon>
        <taxon>Rhodnius</taxon>
    </lineage>
</organism>
<keyword evidence="1" id="KW-0472">Membrane</keyword>
<feature type="transmembrane region" description="Helical" evidence="1">
    <location>
        <begin position="28"/>
        <end position="49"/>
    </location>
</feature>
<dbReference type="InterPro" id="IPR038976">
    <property type="entry name" value="Ssk"/>
</dbReference>
<proteinExistence type="predicted"/>
<dbReference type="EMBL" id="GHKJ01001067">
    <property type="protein sequence ID" value="MOY46097.1"/>
    <property type="molecule type" value="Transcribed_RNA"/>
</dbReference>
<feature type="transmembrane region" description="Helical" evidence="1">
    <location>
        <begin position="92"/>
        <end position="116"/>
    </location>
</feature>
<evidence type="ECO:0000256" key="1">
    <source>
        <dbReference type="SAM" id="Phobius"/>
    </source>
</evidence>
<protein>
    <submittedName>
        <fullName evidence="2">Putative conserved plasma membrane protein rhodnius neglectus</fullName>
    </submittedName>
</protein>